<keyword evidence="1" id="KW-0812">Transmembrane</keyword>
<keyword evidence="3" id="KW-1185">Reference proteome</keyword>
<organism evidence="2 3">
    <name type="scientific">Paraglaciecola arctica BSs20135</name>
    <dbReference type="NCBI Taxonomy" id="493475"/>
    <lineage>
        <taxon>Bacteria</taxon>
        <taxon>Pseudomonadati</taxon>
        <taxon>Pseudomonadota</taxon>
        <taxon>Gammaproteobacteria</taxon>
        <taxon>Alteromonadales</taxon>
        <taxon>Alteromonadaceae</taxon>
        <taxon>Paraglaciecola</taxon>
    </lineage>
</organism>
<dbReference type="RefSeq" id="WP_007618485.1">
    <property type="nucleotide sequence ID" value="NZ_BAEO01000018.1"/>
</dbReference>
<keyword evidence="1" id="KW-0472">Membrane</keyword>
<gene>
    <name evidence="2" type="ORF">GARC_1578</name>
</gene>
<evidence type="ECO:0000256" key="1">
    <source>
        <dbReference type="SAM" id="Phobius"/>
    </source>
</evidence>
<proteinExistence type="predicted"/>
<feature type="transmembrane region" description="Helical" evidence="1">
    <location>
        <begin position="29"/>
        <end position="50"/>
    </location>
</feature>
<dbReference type="Proteomes" id="UP000006327">
    <property type="component" value="Unassembled WGS sequence"/>
</dbReference>
<sequence>MQQFKASNIVNNYLSDNALAAHQSVHVEYYGELIIVPLFGGVMVYIALWLSPGF</sequence>
<comment type="caution">
    <text evidence="2">The sequence shown here is derived from an EMBL/GenBank/DDBJ whole genome shotgun (WGS) entry which is preliminary data.</text>
</comment>
<protein>
    <submittedName>
        <fullName evidence="2">Uncharacterized protein</fullName>
    </submittedName>
</protein>
<name>K6Z542_9ALTE</name>
<evidence type="ECO:0000313" key="2">
    <source>
        <dbReference type="EMBL" id="GAC18550.1"/>
    </source>
</evidence>
<evidence type="ECO:0000313" key="3">
    <source>
        <dbReference type="Proteomes" id="UP000006327"/>
    </source>
</evidence>
<keyword evidence="1" id="KW-1133">Transmembrane helix</keyword>
<accession>K6Z542</accession>
<dbReference type="OrthoDB" id="9763290at2"/>
<reference evidence="2 3" key="1">
    <citation type="journal article" date="2017" name="Antonie Van Leeuwenhoek">
        <title>Rhizobium rhizosphaerae sp. nov., a novel species isolated from rice rhizosphere.</title>
        <authorList>
            <person name="Zhao J.J."/>
            <person name="Zhang J."/>
            <person name="Zhang R.J."/>
            <person name="Zhang C.W."/>
            <person name="Yin H.Q."/>
            <person name="Zhang X.X."/>
        </authorList>
    </citation>
    <scope>NUCLEOTIDE SEQUENCE [LARGE SCALE GENOMIC DNA]</scope>
    <source>
        <strain evidence="2 3">BSs20135</strain>
    </source>
</reference>
<dbReference type="AlphaFoldDB" id="K6Z542"/>
<dbReference type="EMBL" id="BAEO01000018">
    <property type="protein sequence ID" value="GAC18550.1"/>
    <property type="molecule type" value="Genomic_DNA"/>
</dbReference>